<name>A0A7E4VE92_PANRE</name>
<dbReference type="WBParaSite" id="Pan_g19868.t1">
    <property type="protein sequence ID" value="Pan_g19868.t1"/>
    <property type="gene ID" value="Pan_g19868"/>
</dbReference>
<dbReference type="AlphaFoldDB" id="A0A7E4VE92"/>
<feature type="transmembrane region" description="Helical" evidence="1">
    <location>
        <begin position="193"/>
        <end position="220"/>
    </location>
</feature>
<organism evidence="2 3">
    <name type="scientific">Panagrellus redivivus</name>
    <name type="common">Microworm</name>
    <dbReference type="NCBI Taxonomy" id="6233"/>
    <lineage>
        <taxon>Eukaryota</taxon>
        <taxon>Metazoa</taxon>
        <taxon>Ecdysozoa</taxon>
        <taxon>Nematoda</taxon>
        <taxon>Chromadorea</taxon>
        <taxon>Rhabditida</taxon>
        <taxon>Tylenchina</taxon>
        <taxon>Panagrolaimomorpha</taxon>
        <taxon>Panagrolaimoidea</taxon>
        <taxon>Panagrolaimidae</taxon>
        <taxon>Panagrellus</taxon>
    </lineage>
</organism>
<reference evidence="3" key="2">
    <citation type="submission" date="2020-10" db="UniProtKB">
        <authorList>
            <consortium name="WormBaseParasite"/>
        </authorList>
    </citation>
    <scope>IDENTIFICATION</scope>
</reference>
<keyword evidence="1" id="KW-0472">Membrane</keyword>
<reference evidence="2" key="1">
    <citation type="journal article" date="2013" name="Genetics">
        <title>The draft genome and transcriptome of Panagrellus redivivus are shaped by the harsh demands of a free-living lifestyle.</title>
        <authorList>
            <person name="Srinivasan J."/>
            <person name="Dillman A.R."/>
            <person name="Macchietto M.G."/>
            <person name="Heikkinen L."/>
            <person name="Lakso M."/>
            <person name="Fracchia K.M."/>
            <person name="Antoshechkin I."/>
            <person name="Mortazavi A."/>
            <person name="Wong G."/>
            <person name="Sternberg P.W."/>
        </authorList>
    </citation>
    <scope>NUCLEOTIDE SEQUENCE [LARGE SCALE GENOMIC DNA]</scope>
    <source>
        <strain evidence="2">MT8872</strain>
    </source>
</reference>
<keyword evidence="1" id="KW-1133">Transmembrane helix</keyword>
<proteinExistence type="predicted"/>
<protein>
    <submittedName>
        <fullName evidence="3">Recep_L_domain domain-containing protein</fullName>
    </submittedName>
</protein>
<sequence>MPPGKSPPEYDQLYITDDKAAYSSAKQKAWWFRTLKHLCWSIRWLLDGTSCRPIWHYVLYVDEIVKKERPIYVTDTLVLHCQSIDAFDKLIPYICGPYTRLLILGGSIRLNQLKQLKKDTVRNVKITAKIELESDGYDAAAQLIIQHVRGFRYNFDFESTHQLITEVKSAAENKHVCMPDSNIKPKECNVVHLYMFSIFLFWAFIGACALYAIIGCPFVFCRT</sequence>
<evidence type="ECO:0000313" key="2">
    <source>
        <dbReference type="Proteomes" id="UP000492821"/>
    </source>
</evidence>
<accession>A0A7E4VE92</accession>
<keyword evidence="1" id="KW-0812">Transmembrane</keyword>
<dbReference type="Proteomes" id="UP000492821">
    <property type="component" value="Unassembled WGS sequence"/>
</dbReference>
<evidence type="ECO:0000256" key="1">
    <source>
        <dbReference type="SAM" id="Phobius"/>
    </source>
</evidence>
<keyword evidence="2" id="KW-1185">Reference proteome</keyword>
<evidence type="ECO:0000313" key="3">
    <source>
        <dbReference type="WBParaSite" id="Pan_g19868.t1"/>
    </source>
</evidence>